<dbReference type="PROSITE" id="PS50137">
    <property type="entry name" value="DS_RBD"/>
    <property type="match status" value="1"/>
</dbReference>
<evidence type="ECO:0000256" key="8">
    <source>
        <dbReference type="ARBA" id="ARBA00022884"/>
    </source>
</evidence>
<dbReference type="CDD" id="cd10845">
    <property type="entry name" value="DSRM_RNAse_III_family"/>
    <property type="match status" value="1"/>
</dbReference>
<reference evidence="11" key="1">
    <citation type="submission" date="2018-05" db="EMBL/GenBank/DDBJ databases">
        <authorList>
            <person name="Lanie J.A."/>
            <person name="Ng W.-L."/>
            <person name="Kazmierczak K.M."/>
            <person name="Andrzejewski T.M."/>
            <person name="Davidsen T.M."/>
            <person name="Wayne K.J."/>
            <person name="Tettelin H."/>
            <person name="Glass J.I."/>
            <person name="Rusch D."/>
            <person name="Podicherti R."/>
            <person name="Tsui H.-C.T."/>
            <person name="Winkler M.E."/>
        </authorList>
    </citation>
    <scope>NUCLEOTIDE SEQUENCE</scope>
</reference>
<dbReference type="GO" id="GO:0004525">
    <property type="term" value="F:ribonuclease III activity"/>
    <property type="evidence" value="ECO:0007669"/>
    <property type="project" value="UniProtKB-EC"/>
</dbReference>
<evidence type="ECO:0000256" key="6">
    <source>
        <dbReference type="ARBA" id="ARBA00022801"/>
    </source>
</evidence>
<evidence type="ECO:0000313" key="11">
    <source>
        <dbReference type="EMBL" id="SVA32801.1"/>
    </source>
</evidence>
<keyword evidence="6" id="KW-0378">Hydrolase</keyword>
<dbReference type="Gene3D" id="3.30.160.20">
    <property type="match status" value="1"/>
</dbReference>
<proteinExistence type="inferred from homology"/>
<evidence type="ECO:0000259" key="10">
    <source>
        <dbReference type="PROSITE" id="PS50142"/>
    </source>
</evidence>
<name>A0A381UYK3_9ZZZZ</name>
<feature type="domain" description="DRBM" evidence="9">
    <location>
        <begin position="157"/>
        <end position="226"/>
    </location>
</feature>
<dbReference type="NCBIfam" id="TIGR02191">
    <property type="entry name" value="RNaseIII"/>
    <property type="match status" value="1"/>
</dbReference>
<dbReference type="InterPro" id="IPR000999">
    <property type="entry name" value="RNase_III_dom"/>
</dbReference>
<dbReference type="PROSITE" id="PS00517">
    <property type="entry name" value="RNASE_3_1"/>
    <property type="match status" value="1"/>
</dbReference>
<keyword evidence="4" id="KW-0479">Metal-binding</keyword>
<dbReference type="PANTHER" id="PTHR14950:SF37">
    <property type="entry name" value="ENDORIBONUCLEASE DICER"/>
    <property type="match status" value="1"/>
</dbReference>
<dbReference type="SUPFAM" id="SSF69065">
    <property type="entry name" value="RNase III domain-like"/>
    <property type="match status" value="1"/>
</dbReference>
<dbReference type="CDD" id="cd00593">
    <property type="entry name" value="RIBOc"/>
    <property type="match status" value="1"/>
</dbReference>
<evidence type="ECO:0000259" key="9">
    <source>
        <dbReference type="PROSITE" id="PS50137"/>
    </source>
</evidence>
<dbReference type="GO" id="GO:0006364">
    <property type="term" value="P:rRNA processing"/>
    <property type="evidence" value="ECO:0007669"/>
    <property type="project" value="InterPro"/>
</dbReference>
<keyword evidence="7" id="KW-0460">Magnesium</keyword>
<gene>
    <name evidence="11" type="ORF">METZ01_LOCUS85655</name>
</gene>
<feature type="domain" description="RNase III" evidence="10">
    <location>
        <begin position="8"/>
        <end position="133"/>
    </location>
</feature>
<keyword evidence="5" id="KW-0255">Endonuclease</keyword>
<dbReference type="Gene3D" id="1.10.1520.10">
    <property type="entry name" value="Ribonuclease III domain"/>
    <property type="match status" value="1"/>
</dbReference>
<dbReference type="FunFam" id="1.10.1520.10:FF:000001">
    <property type="entry name" value="Ribonuclease 3"/>
    <property type="match status" value="1"/>
</dbReference>
<organism evidence="11">
    <name type="scientific">marine metagenome</name>
    <dbReference type="NCBI Taxonomy" id="408172"/>
    <lineage>
        <taxon>unclassified sequences</taxon>
        <taxon>metagenomes</taxon>
        <taxon>ecological metagenomes</taxon>
    </lineage>
</organism>
<dbReference type="Pfam" id="PF00035">
    <property type="entry name" value="dsrm"/>
    <property type="match status" value="1"/>
</dbReference>
<dbReference type="SMART" id="SM00535">
    <property type="entry name" value="RIBOc"/>
    <property type="match status" value="1"/>
</dbReference>
<dbReference type="EC" id="3.1.26.3" evidence="2"/>
<evidence type="ECO:0000256" key="4">
    <source>
        <dbReference type="ARBA" id="ARBA00022723"/>
    </source>
</evidence>
<dbReference type="EMBL" id="UINC01007344">
    <property type="protein sequence ID" value="SVA32801.1"/>
    <property type="molecule type" value="Genomic_DNA"/>
</dbReference>
<dbReference type="SUPFAM" id="SSF54768">
    <property type="entry name" value="dsRNA-binding domain-like"/>
    <property type="match status" value="1"/>
</dbReference>
<dbReference type="SMART" id="SM00358">
    <property type="entry name" value="DSRM"/>
    <property type="match status" value="1"/>
</dbReference>
<evidence type="ECO:0000256" key="7">
    <source>
        <dbReference type="ARBA" id="ARBA00022842"/>
    </source>
</evidence>
<evidence type="ECO:0000256" key="3">
    <source>
        <dbReference type="ARBA" id="ARBA00022722"/>
    </source>
</evidence>
<evidence type="ECO:0000256" key="1">
    <source>
        <dbReference type="ARBA" id="ARBA00000109"/>
    </source>
</evidence>
<comment type="catalytic activity">
    <reaction evidence="1">
        <text>Endonucleolytic cleavage to 5'-phosphomonoester.</text>
        <dbReference type="EC" id="3.1.26.3"/>
    </reaction>
</comment>
<accession>A0A381UYK3</accession>
<keyword evidence="3" id="KW-0540">Nuclease</keyword>
<dbReference type="HAMAP" id="MF_00104">
    <property type="entry name" value="RNase_III"/>
    <property type="match status" value="1"/>
</dbReference>
<evidence type="ECO:0000256" key="5">
    <source>
        <dbReference type="ARBA" id="ARBA00022759"/>
    </source>
</evidence>
<dbReference type="InterPro" id="IPR036389">
    <property type="entry name" value="RNase_III_sf"/>
</dbReference>
<dbReference type="GO" id="GO:0003723">
    <property type="term" value="F:RNA binding"/>
    <property type="evidence" value="ECO:0007669"/>
    <property type="project" value="UniProtKB-KW"/>
</dbReference>
<dbReference type="InterPro" id="IPR011907">
    <property type="entry name" value="RNase_III"/>
</dbReference>
<dbReference type="Pfam" id="PF14622">
    <property type="entry name" value="Ribonucleas_3_3"/>
    <property type="match status" value="1"/>
</dbReference>
<sequence length="228" mass="25825">MIIGNGGVSKIEKKINYIFHNKNYLTQAFTHKSLNTSPRSNYERLEFLGDAVLDIVVSRELMREFPEGDEGLLTQRRASLVQKPYLGKIGQMLNLLDHLKIESSVNLSVQKIREKQLANLYESLIGAIYLDGGIKPCRNLILQTVWAHKEDAWKATNYKGKLIEYCHSHDIENPIFKIKDISGPDHQKTFEIQVKVGKEIYTSGFGTNKKTAEQFAAQNALDEMGVAV</sequence>
<evidence type="ECO:0000256" key="2">
    <source>
        <dbReference type="ARBA" id="ARBA00012177"/>
    </source>
</evidence>
<protein>
    <recommendedName>
        <fullName evidence="2">ribonuclease III</fullName>
        <ecNumber evidence="2">3.1.26.3</ecNumber>
    </recommendedName>
</protein>
<dbReference type="PANTHER" id="PTHR14950">
    <property type="entry name" value="DICER-RELATED"/>
    <property type="match status" value="1"/>
</dbReference>
<dbReference type="InterPro" id="IPR014720">
    <property type="entry name" value="dsRBD_dom"/>
</dbReference>
<dbReference type="GO" id="GO:0046872">
    <property type="term" value="F:metal ion binding"/>
    <property type="evidence" value="ECO:0007669"/>
    <property type="project" value="UniProtKB-KW"/>
</dbReference>
<dbReference type="PROSITE" id="PS50142">
    <property type="entry name" value="RNASE_3_2"/>
    <property type="match status" value="1"/>
</dbReference>
<keyword evidence="8" id="KW-0694">RNA-binding</keyword>
<dbReference type="AlphaFoldDB" id="A0A381UYK3"/>